<feature type="domain" description="tRNA intron endonuclease catalytic" evidence="7">
    <location>
        <begin position="347"/>
        <end position="424"/>
    </location>
</feature>
<keyword evidence="9" id="KW-0255">Endonuclease</keyword>
<evidence type="ECO:0000259" key="8">
    <source>
        <dbReference type="Pfam" id="PF26577"/>
    </source>
</evidence>
<dbReference type="GO" id="GO:0000379">
    <property type="term" value="P:tRNA-type intron splice site recognition and cleavage"/>
    <property type="evidence" value="ECO:0007669"/>
    <property type="project" value="TreeGrafter"/>
</dbReference>
<dbReference type="InterPro" id="IPR036167">
    <property type="entry name" value="tRNA_intron_Endo_cat-like_sf"/>
</dbReference>
<gene>
    <name evidence="9" type="primary">TSEN34</name>
    <name evidence="9" type="ORF">F1559_003504</name>
</gene>
<dbReference type="PANTHER" id="PTHR13070">
    <property type="entry name" value="TRNA-SPLICING ENDONUCLEASE SUBUNIT SEN34-RELATED"/>
    <property type="match status" value="1"/>
</dbReference>
<dbReference type="InterPro" id="IPR011856">
    <property type="entry name" value="tRNA_endonuc-like_dom_sf"/>
</dbReference>
<evidence type="ECO:0000256" key="4">
    <source>
        <dbReference type="ARBA" id="ARBA00023239"/>
    </source>
</evidence>
<keyword evidence="4" id="KW-0456">Lyase</keyword>
<reference evidence="9 10" key="1">
    <citation type="journal article" date="2020" name="J. Phycol.">
        <title>Comparative genome analysis reveals Cyanidiococcus gen. nov., a new extremophilic red algal genus sister to Cyanidioschyzon (Cyanidioschyzonaceae, Rhodophyta).</title>
        <authorList>
            <person name="Liu S.-L."/>
            <person name="Chiang Y.-R."/>
            <person name="Yoon H.S."/>
            <person name="Fu H.-Y."/>
        </authorList>
    </citation>
    <scope>NUCLEOTIDE SEQUENCE [LARGE SCALE GENOMIC DNA]</scope>
    <source>
        <strain evidence="9 10">THAL066</strain>
    </source>
</reference>
<evidence type="ECO:0000313" key="9">
    <source>
        <dbReference type="EMBL" id="KAF6001573.1"/>
    </source>
</evidence>
<dbReference type="GO" id="GO:0003676">
    <property type="term" value="F:nucleic acid binding"/>
    <property type="evidence" value="ECO:0007669"/>
    <property type="project" value="InterPro"/>
</dbReference>
<proteinExistence type="inferred from homology"/>
<keyword evidence="10" id="KW-1185">Reference proteome</keyword>
<feature type="region of interest" description="Disordered" evidence="6">
    <location>
        <begin position="155"/>
        <end position="175"/>
    </location>
</feature>
<feature type="compositionally biased region" description="Basic and acidic residues" evidence="6">
    <location>
        <begin position="277"/>
        <end position="286"/>
    </location>
</feature>
<dbReference type="AlphaFoldDB" id="A0A7J7IEP8"/>
<protein>
    <recommendedName>
        <fullName evidence="2">tRNA-intron lyase</fullName>
        <ecNumber evidence="2">4.6.1.16</ecNumber>
    </recommendedName>
</protein>
<feature type="region of interest" description="Disordered" evidence="6">
    <location>
        <begin position="269"/>
        <end position="301"/>
    </location>
</feature>
<dbReference type="CDD" id="cd22363">
    <property type="entry name" value="tRNA-intron_lyase_C"/>
    <property type="match status" value="1"/>
</dbReference>
<organism evidence="9 10">
    <name type="scientific">Cyanidiococcus yangmingshanensis</name>
    <dbReference type="NCBI Taxonomy" id="2690220"/>
    <lineage>
        <taxon>Eukaryota</taxon>
        <taxon>Rhodophyta</taxon>
        <taxon>Bangiophyceae</taxon>
        <taxon>Cyanidiales</taxon>
        <taxon>Cyanidiaceae</taxon>
        <taxon>Cyanidiococcus</taxon>
    </lineage>
</organism>
<dbReference type="SUPFAM" id="SSF53032">
    <property type="entry name" value="tRNA-intron endonuclease catalytic domain-like"/>
    <property type="match status" value="1"/>
</dbReference>
<comment type="similarity">
    <text evidence="1">Belongs to the tRNA-intron endonuclease family.</text>
</comment>
<evidence type="ECO:0000256" key="2">
    <source>
        <dbReference type="ARBA" id="ARBA00012573"/>
    </source>
</evidence>
<feature type="domain" description="TSEN34 N-terminal" evidence="8">
    <location>
        <begin position="31"/>
        <end position="91"/>
    </location>
</feature>
<dbReference type="Pfam" id="PF26577">
    <property type="entry name" value="TSEN34_N"/>
    <property type="match status" value="1"/>
</dbReference>
<dbReference type="GO" id="GO:0005634">
    <property type="term" value="C:nucleus"/>
    <property type="evidence" value="ECO:0007669"/>
    <property type="project" value="UniProtKB-ARBA"/>
</dbReference>
<dbReference type="GO" id="GO:0000213">
    <property type="term" value="F:tRNA-intron lyase activity"/>
    <property type="evidence" value="ECO:0007669"/>
    <property type="project" value="UniProtKB-EC"/>
</dbReference>
<dbReference type="Gene3D" id="3.40.1350.10">
    <property type="match status" value="1"/>
</dbReference>
<evidence type="ECO:0000256" key="3">
    <source>
        <dbReference type="ARBA" id="ARBA00022694"/>
    </source>
</evidence>
<dbReference type="PANTHER" id="PTHR13070:SF0">
    <property type="entry name" value="TRNA-SPLICING ENDONUCLEASE SUBUNIT SEN34"/>
    <property type="match status" value="1"/>
</dbReference>
<dbReference type="Proteomes" id="UP000530660">
    <property type="component" value="Unassembled WGS sequence"/>
</dbReference>
<evidence type="ECO:0000259" key="7">
    <source>
        <dbReference type="Pfam" id="PF01974"/>
    </source>
</evidence>
<keyword evidence="3" id="KW-0819">tRNA processing</keyword>
<dbReference type="EMBL" id="VWRR01000014">
    <property type="protein sequence ID" value="KAF6001573.1"/>
    <property type="molecule type" value="Genomic_DNA"/>
</dbReference>
<accession>A0A7J7IEP8</accession>
<evidence type="ECO:0000256" key="5">
    <source>
        <dbReference type="ARBA" id="ARBA00034031"/>
    </source>
</evidence>
<sequence>MCSEGMTLGAPEKNTTSWTQSDPIRVVANGPNAYFVWSIEDAERLRCVFRIVGEWVGCAPNHVGQNQFLALPLALNALEVALGVSEGFMVLEWAPWTSYATASAALRHRFETERETCRQEQLAAEAKLAEQRRLQFMAEEEWRIAQQRQHARRLARKRCRPEDEGVEQGPSSWPAADTVQSVSLQPCLNQPVTESNHEIAQDRPRPWKRPRRLYGSWAIQMVAQYILRTAPRRWFEMFQQRMSAPRLIWRRSMQALGAVFQLNQHHRAYAEHSTNPDSRRLVETRSAEGQTPGKRPEQARSRPYRIRIHIGRAPFEELDTEHRTVTMLDKSNLEEDAFWRQMMRSPRFLVFRDLWRRGFYLTIGHKFGADFLAYAHDPCLFHAGLCVTVMDKYDRLHPRDMISAGRLGVATKKRATLACVENTEQGLISYRGIAWCESLP</sequence>
<evidence type="ECO:0000256" key="6">
    <source>
        <dbReference type="SAM" id="MobiDB-lite"/>
    </source>
</evidence>
<dbReference type="EC" id="4.6.1.16" evidence="2"/>
<evidence type="ECO:0000256" key="1">
    <source>
        <dbReference type="ARBA" id="ARBA00008078"/>
    </source>
</evidence>
<dbReference type="InterPro" id="IPR059049">
    <property type="entry name" value="TSEN34_N"/>
</dbReference>
<dbReference type="InterPro" id="IPR006677">
    <property type="entry name" value="tRNA_intron_Endonuc_cat-like"/>
</dbReference>
<keyword evidence="9" id="KW-0378">Hydrolase</keyword>
<keyword evidence="9" id="KW-0540">Nuclease</keyword>
<evidence type="ECO:0000313" key="10">
    <source>
        <dbReference type="Proteomes" id="UP000530660"/>
    </source>
</evidence>
<comment type="catalytic activity">
    <reaction evidence="5">
        <text>pretRNA = a 3'-half-tRNA molecule with a 5'-OH end + a 5'-half-tRNA molecule with a 2',3'-cyclic phosphate end + an intron with a 2',3'-cyclic phosphate and a 5'-hydroxyl terminus.</text>
        <dbReference type="EC" id="4.6.1.16"/>
    </reaction>
</comment>
<dbReference type="OrthoDB" id="48041at2759"/>
<name>A0A7J7IEP8_9RHOD</name>
<dbReference type="Pfam" id="PF01974">
    <property type="entry name" value="tRNA_int_endo"/>
    <property type="match status" value="1"/>
</dbReference>
<comment type="caution">
    <text evidence="9">The sequence shown here is derived from an EMBL/GenBank/DDBJ whole genome shotgun (WGS) entry which is preliminary data.</text>
</comment>